<comment type="caution">
    <text evidence="5">The sequence shown here is derived from an EMBL/GenBank/DDBJ whole genome shotgun (WGS) entry which is preliminary data.</text>
</comment>
<keyword evidence="1" id="KW-0805">Transcription regulation</keyword>
<dbReference type="InterPro" id="IPR011991">
    <property type="entry name" value="ArsR-like_HTH"/>
</dbReference>
<feature type="domain" description="HTH arsR-type" evidence="4">
    <location>
        <begin position="1"/>
        <end position="97"/>
    </location>
</feature>
<evidence type="ECO:0000256" key="3">
    <source>
        <dbReference type="ARBA" id="ARBA00023163"/>
    </source>
</evidence>
<reference evidence="5 6" key="1">
    <citation type="submission" date="2021-03" db="EMBL/GenBank/DDBJ databases">
        <title>Genomic Encyclopedia of Type Strains, Phase IV (KMG-IV): sequencing the most valuable type-strain genomes for metagenomic binning, comparative biology and taxonomic classification.</title>
        <authorList>
            <person name="Goeker M."/>
        </authorList>
    </citation>
    <scope>NUCLEOTIDE SEQUENCE [LARGE SCALE GENOMIC DNA]</scope>
    <source>
        <strain evidence="5 6">DSM 26806</strain>
    </source>
</reference>
<sequence>MDTEIERVAAILKLLADQTRLTILALLSSKKLCVYEIVDLLKTSQPNVSQHMRKLKDAGLVKEEKRGQWVLYSLHIEDKPYIAEILKVMPSPCIQIVSERRPHDEHDSCAR</sequence>
<gene>
    <name evidence="5" type="ORF">J2Z69_001225</name>
</gene>
<keyword evidence="6" id="KW-1185">Reference proteome</keyword>
<dbReference type="PANTHER" id="PTHR33154:SF18">
    <property type="entry name" value="ARSENICAL RESISTANCE OPERON REPRESSOR"/>
    <property type="match status" value="1"/>
</dbReference>
<dbReference type="Pfam" id="PF01022">
    <property type="entry name" value="HTH_5"/>
    <property type="match status" value="1"/>
</dbReference>
<proteinExistence type="predicted"/>
<organism evidence="5 6">
    <name type="scientific">Paenibacillus shirakamiensis</name>
    <dbReference type="NCBI Taxonomy" id="1265935"/>
    <lineage>
        <taxon>Bacteria</taxon>
        <taxon>Bacillati</taxon>
        <taxon>Bacillota</taxon>
        <taxon>Bacilli</taxon>
        <taxon>Bacillales</taxon>
        <taxon>Paenibacillaceae</taxon>
        <taxon>Paenibacillus</taxon>
    </lineage>
</organism>
<dbReference type="InterPro" id="IPR001845">
    <property type="entry name" value="HTH_ArsR_DNA-bd_dom"/>
</dbReference>
<dbReference type="InterPro" id="IPR036390">
    <property type="entry name" value="WH_DNA-bd_sf"/>
</dbReference>
<evidence type="ECO:0000259" key="4">
    <source>
        <dbReference type="PROSITE" id="PS50987"/>
    </source>
</evidence>
<dbReference type="SUPFAM" id="SSF46785">
    <property type="entry name" value="Winged helix' DNA-binding domain"/>
    <property type="match status" value="1"/>
</dbReference>
<dbReference type="PRINTS" id="PR00778">
    <property type="entry name" value="HTHARSR"/>
</dbReference>
<evidence type="ECO:0000256" key="1">
    <source>
        <dbReference type="ARBA" id="ARBA00023015"/>
    </source>
</evidence>
<dbReference type="Proteomes" id="UP001519288">
    <property type="component" value="Unassembled WGS sequence"/>
</dbReference>
<protein>
    <submittedName>
        <fullName evidence="5">ArsR family transcriptional regulator</fullName>
    </submittedName>
</protein>
<dbReference type="InterPro" id="IPR036388">
    <property type="entry name" value="WH-like_DNA-bd_sf"/>
</dbReference>
<keyword evidence="2" id="KW-0238">DNA-binding</keyword>
<dbReference type="PANTHER" id="PTHR33154">
    <property type="entry name" value="TRANSCRIPTIONAL REGULATOR, ARSR FAMILY"/>
    <property type="match status" value="1"/>
</dbReference>
<evidence type="ECO:0000256" key="2">
    <source>
        <dbReference type="ARBA" id="ARBA00023125"/>
    </source>
</evidence>
<dbReference type="EMBL" id="JAGGLD010000001">
    <property type="protein sequence ID" value="MBP2000206.1"/>
    <property type="molecule type" value="Genomic_DNA"/>
</dbReference>
<accession>A0ABS4JGH9</accession>
<dbReference type="SMART" id="SM00418">
    <property type="entry name" value="HTH_ARSR"/>
    <property type="match status" value="1"/>
</dbReference>
<dbReference type="PROSITE" id="PS50987">
    <property type="entry name" value="HTH_ARSR_2"/>
    <property type="match status" value="1"/>
</dbReference>
<evidence type="ECO:0000313" key="6">
    <source>
        <dbReference type="Proteomes" id="UP001519288"/>
    </source>
</evidence>
<dbReference type="NCBIfam" id="NF033788">
    <property type="entry name" value="HTH_metalloreg"/>
    <property type="match status" value="1"/>
</dbReference>
<evidence type="ECO:0000313" key="5">
    <source>
        <dbReference type="EMBL" id="MBP2000206.1"/>
    </source>
</evidence>
<name>A0ABS4JGH9_9BACL</name>
<dbReference type="RefSeq" id="WP_209860035.1">
    <property type="nucleotide sequence ID" value="NZ_JAGGLD010000001.1"/>
</dbReference>
<dbReference type="InterPro" id="IPR051081">
    <property type="entry name" value="HTH_MetalResp_TranReg"/>
</dbReference>
<keyword evidence="3" id="KW-0804">Transcription</keyword>
<dbReference type="CDD" id="cd00090">
    <property type="entry name" value="HTH_ARSR"/>
    <property type="match status" value="1"/>
</dbReference>
<dbReference type="Gene3D" id="1.10.10.10">
    <property type="entry name" value="Winged helix-like DNA-binding domain superfamily/Winged helix DNA-binding domain"/>
    <property type="match status" value="1"/>
</dbReference>